<comment type="subunit">
    <text evidence="13">Homodimer which binds Holliday junction (HJ) DNA. The HJ becomes 2-fold symmetrical on binding to RuvC with unstacked arms; it has a different conformation from HJ DNA in complex with RuvA. In the full resolvosome a probable DNA-RuvA(4)-RuvB(12)-RuvC(2) complex forms which resolves the HJ.</text>
</comment>
<comment type="cofactor">
    <cofactor evidence="13">
        <name>Mg(2+)</name>
        <dbReference type="ChEBI" id="CHEBI:18420"/>
    </cofactor>
    <text evidence="13">Binds 2 Mg(2+) ion per subunit.</text>
</comment>
<dbReference type="GO" id="GO:0006281">
    <property type="term" value="P:DNA repair"/>
    <property type="evidence" value="ECO:0007669"/>
    <property type="project" value="UniProtKB-UniRule"/>
</dbReference>
<evidence type="ECO:0000256" key="9">
    <source>
        <dbReference type="ARBA" id="ARBA00023125"/>
    </source>
</evidence>
<dbReference type="GO" id="GO:0003677">
    <property type="term" value="F:DNA binding"/>
    <property type="evidence" value="ECO:0007669"/>
    <property type="project" value="UniProtKB-KW"/>
</dbReference>
<dbReference type="Proteomes" id="UP000176424">
    <property type="component" value="Unassembled WGS sequence"/>
</dbReference>
<dbReference type="Pfam" id="PF02075">
    <property type="entry name" value="RuvC"/>
    <property type="match status" value="1"/>
</dbReference>
<dbReference type="InterPro" id="IPR036397">
    <property type="entry name" value="RNaseH_sf"/>
</dbReference>
<evidence type="ECO:0000256" key="14">
    <source>
        <dbReference type="NCBIfam" id="TIGR00228"/>
    </source>
</evidence>
<dbReference type="PANTHER" id="PTHR30194:SF3">
    <property type="entry name" value="CROSSOVER JUNCTION ENDODEOXYRIBONUCLEASE RUVC"/>
    <property type="match status" value="1"/>
</dbReference>
<dbReference type="InterPro" id="IPR012337">
    <property type="entry name" value="RNaseH-like_sf"/>
</dbReference>
<dbReference type="AlphaFoldDB" id="A0A1F4ZRV6"/>
<sequence length="166" mass="18239">MKILGIDPGTATTGYGVIETSEDGKFVMLDYGLVSTTKDLPHGKRLELIFNGITEVIQKHQPEEVAIERLFFATNALTAIAVGQAIGVIKLAIHYQKLPVFDYAPMQVKLYVGGSGKADKKVMKATIKKMFKIREKKGHKTHFDDSADALALAICHARKATIKPKK</sequence>
<dbReference type="Gene3D" id="3.30.420.10">
    <property type="entry name" value="Ribonuclease H-like superfamily/Ribonuclease H"/>
    <property type="match status" value="1"/>
</dbReference>
<dbReference type="NCBIfam" id="NF000711">
    <property type="entry name" value="PRK00039.2-1"/>
    <property type="match status" value="1"/>
</dbReference>
<evidence type="ECO:0000256" key="7">
    <source>
        <dbReference type="ARBA" id="ARBA00022801"/>
    </source>
</evidence>
<dbReference type="CDD" id="cd16962">
    <property type="entry name" value="RuvC"/>
    <property type="match status" value="1"/>
</dbReference>
<dbReference type="GO" id="GO:0006310">
    <property type="term" value="P:DNA recombination"/>
    <property type="evidence" value="ECO:0007669"/>
    <property type="project" value="UniProtKB-UniRule"/>
</dbReference>
<keyword evidence="6 13" id="KW-0227">DNA damage</keyword>
<keyword evidence="8 13" id="KW-0460">Magnesium</keyword>
<feature type="binding site" evidence="13">
    <location>
        <position position="68"/>
    </location>
    <ligand>
        <name>Mg(2+)</name>
        <dbReference type="ChEBI" id="CHEBI:18420"/>
        <label>2</label>
    </ligand>
</feature>
<evidence type="ECO:0000256" key="12">
    <source>
        <dbReference type="ARBA" id="ARBA00029354"/>
    </source>
</evidence>
<evidence type="ECO:0000256" key="1">
    <source>
        <dbReference type="ARBA" id="ARBA00009518"/>
    </source>
</evidence>
<feature type="active site" evidence="13">
    <location>
        <position position="68"/>
    </location>
</feature>
<comment type="similarity">
    <text evidence="1 13">Belongs to the RuvC family.</text>
</comment>
<comment type="catalytic activity">
    <reaction evidence="12 13">
        <text>Endonucleolytic cleavage at a junction such as a reciprocal single-stranded crossover between two homologous DNA duplexes (Holliday junction).</text>
        <dbReference type="EC" id="3.1.21.10"/>
    </reaction>
</comment>
<evidence type="ECO:0000256" key="8">
    <source>
        <dbReference type="ARBA" id="ARBA00022842"/>
    </source>
</evidence>
<dbReference type="GO" id="GO:0000287">
    <property type="term" value="F:magnesium ion binding"/>
    <property type="evidence" value="ECO:0007669"/>
    <property type="project" value="UniProtKB-UniRule"/>
</dbReference>
<dbReference type="HAMAP" id="MF_00034">
    <property type="entry name" value="RuvC"/>
    <property type="match status" value="1"/>
</dbReference>
<dbReference type="GO" id="GO:0008821">
    <property type="term" value="F:crossover junction DNA endonuclease activity"/>
    <property type="evidence" value="ECO:0007669"/>
    <property type="project" value="UniProtKB-UniRule"/>
</dbReference>
<evidence type="ECO:0000256" key="4">
    <source>
        <dbReference type="ARBA" id="ARBA00022723"/>
    </source>
</evidence>
<dbReference type="GO" id="GO:0048476">
    <property type="term" value="C:Holliday junction resolvase complex"/>
    <property type="evidence" value="ECO:0007669"/>
    <property type="project" value="UniProtKB-UniRule"/>
</dbReference>
<dbReference type="STRING" id="1797263.A2397_04285"/>
<evidence type="ECO:0000256" key="5">
    <source>
        <dbReference type="ARBA" id="ARBA00022759"/>
    </source>
</evidence>
<feature type="active site" evidence="13">
    <location>
        <position position="7"/>
    </location>
</feature>
<dbReference type="EMBL" id="MEXR01000037">
    <property type="protein sequence ID" value="OGD09173.1"/>
    <property type="molecule type" value="Genomic_DNA"/>
</dbReference>
<feature type="binding site" evidence="13">
    <location>
        <position position="7"/>
    </location>
    <ligand>
        <name>Mg(2+)</name>
        <dbReference type="ChEBI" id="CHEBI:18420"/>
        <label>1</label>
    </ligand>
</feature>
<organism evidence="15 16">
    <name type="scientific">Candidatus Amesbacteria bacterium RIFOXYB1_FULL_44_23</name>
    <dbReference type="NCBI Taxonomy" id="1797263"/>
    <lineage>
        <taxon>Bacteria</taxon>
        <taxon>Candidatus Amesiibacteriota</taxon>
    </lineage>
</organism>
<evidence type="ECO:0000256" key="13">
    <source>
        <dbReference type="HAMAP-Rule" id="MF_00034"/>
    </source>
</evidence>
<keyword evidence="11 13" id="KW-0234">DNA repair</keyword>
<evidence type="ECO:0000256" key="11">
    <source>
        <dbReference type="ARBA" id="ARBA00023204"/>
    </source>
</evidence>
<dbReference type="InterPro" id="IPR002176">
    <property type="entry name" value="X-over_junc_endoDNase_RuvC"/>
</dbReference>
<comment type="subcellular location">
    <subcellularLocation>
        <location evidence="13">Cytoplasm</location>
    </subcellularLocation>
</comment>
<evidence type="ECO:0000256" key="3">
    <source>
        <dbReference type="ARBA" id="ARBA00022722"/>
    </source>
</evidence>
<evidence type="ECO:0000256" key="10">
    <source>
        <dbReference type="ARBA" id="ARBA00023172"/>
    </source>
</evidence>
<dbReference type="GO" id="GO:0005737">
    <property type="term" value="C:cytoplasm"/>
    <property type="evidence" value="ECO:0007669"/>
    <property type="project" value="UniProtKB-SubCell"/>
</dbReference>
<keyword evidence="5 13" id="KW-0255">Endonuclease</keyword>
<keyword evidence="3 13" id="KW-0540">Nuclease</keyword>
<proteinExistence type="inferred from homology"/>
<dbReference type="NCBIfam" id="TIGR00228">
    <property type="entry name" value="ruvC"/>
    <property type="match status" value="1"/>
</dbReference>
<keyword evidence="2 13" id="KW-0963">Cytoplasm</keyword>
<keyword evidence="9 13" id="KW-0238">DNA-binding</keyword>
<comment type="caution">
    <text evidence="15">The sequence shown here is derived from an EMBL/GenBank/DDBJ whole genome shotgun (WGS) entry which is preliminary data.</text>
</comment>
<name>A0A1F4ZRV6_9BACT</name>
<keyword evidence="4 13" id="KW-0479">Metal-binding</keyword>
<dbReference type="PRINTS" id="PR00696">
    <property type="entry name" value="RSOLVASERUVC"/>
</dbReference>
<protein>
    <recommendedName>
        <fullName evidence="13 14">Crossover junction endodeoxyribonuclease RuvC</fullName>
        <ecNumber evidence="13 14">3.1.21.10</ecNumber>
    </recommendedName>
    <alternativeName>
        <fullName evidence="13">Holliday junction nuclease RuvC</fullName>
    </alternativeName>
    <alternativeName>
        <fullName evidence="13">Holliday junction resolvase RuvC</fullName>
    </alternativeName>
</protein>
<dbReference type="FunFam" id="3.30.420.10:FF:000002">
    <property type="entry name" value="Crossover junction endodeoxyribonuclease RuvC"/>
    <property type="match status" value="1"/>
</dbReference>
<reference evidence="15 16" key="1">
    <citation type="journal article" date="2016" name="Nat. Commun.">
        <title>Thousands of microbial genomes shed light on interconnected biogeochemical processes in an aquifer system.</title>
        <authorList>
            <person name="Anantharaman K."/>
            <person name="Brown C.T."/>
            <person name="Hug L.A."/>
            <person name="Sharon I."/>
            <person name="Castelle C.J."/>
            <person name="Probst A.J."/>
            <person name="Thomas B.C."/>
            <person name="Singh A."/>
            <person name="Wilkins M.J."/>
            <person name="Karaoz U."/>
            <person name="Brodie E.L."/>
            <person name="Williams K.H."/>
            <person name="Hubbard S.S."/>
            <person name="Banfield J.F."/>
        </authorList>
    </citation>
    <scope>NUCLEOTIDE SEQUENCE [LARGE SCALE GENOMIC DNA]</scope>
</reference>
<evidence type="ECO:0000256" key="6">
    <source>
        <dbReference type="ARBA" id="ARBA00022763"/>
    </source>
</evidence>
<keyword evidence="10 13" id="KW-0233">DNA recombination</keyword>
<comment type="function">
    <text evidence="13">The RuvA-RuvB-RuvC complex processes Holliday junction (HJ) DNA during genetic recombination and DNA repair. Endonuclease that resolves HJ intermediates. Cleaves cruciform DNA by making single-stranded nicks across the HJ at symmetrical positions within the homologous arms, yielding a 5'-phosphate and a 3'-hydroxyl group; requires a central core of homology in the junction. The consensus cleavage sequence is 5'-(A/T)TT(C/G)-3'. Cleavage occurs on the 3'-side of the TT dinucleotide at the point of strand exchange. HJ branch migration catalyzed by RuvA-RuvB allows RuvC to scan DNA until it finds its consensus sequence, where it cleaves and resolves the cruciform DNA.</text>
</comment>
<evidence type="ECO:0000256" key="2">
    <source>
        <dbReference type="ARBA" id="ARBA00022490"/>
    </source>
</evidence>
<feature type="binding site" evidence="13">
    <location>
        <position position="145"/>
    </location>
    <ligand>
        <name>Mg(2+)</name>
        <dbReference type="ChEBI" id="CHEBI:18420"/>
        <label>1</label>
    </ligand>
</feature>
<keyword evidence="7 13" id="KW-0378">Hydrolase</keyword>
<dbReference type="SUPFAM" id="SSF53098">
    <property type="entry name" value="Ribonuclease H-like"/>
    <property type="match status" value="1"/>
</dbReference>
<feature type="active site" evidence="13">
    <location>
        <position position="145"/>
    </location>
</feature>
<dbReference type="EC" id="3.1.21.10" evidence="13 14"/>
<dbReference type="PANTHER" id="PTHR30194">
    <property type="entry name" value="CROSSOVER JUNCTION ENDODEOXYRIBONUCLEASE RUVC"/>
    <property type="match status" value="1"/>
</dbReference>
<evidence type="ECO:0000313" key="16">
    <source>
        <dbReference type="Proteomes" id="UP000176424"/>
    </source>
</evidence>
<accession>A0A1F4ZRV6</accession>
<gene>
    <name evidence="13" type="primary">ruvC</name>
    <name evidence="15" type="ORF">A2397_04285</name>
</gene>
<evidence type="ECO:0000313" key="15">
    <source>
        <dbReference type="EMBL" id="OGD09173.1"/>
    </source>
</evidence>